<organism evidence="3 4">
    <name type="scientific">Noviherbaspirillum denitrificans</name>
    <dbReference type="NCBI Taxonomy" id="1968433"/>
    <lineage>
        <taxon>Bacteria</taxon>
        <taxon>Pseudomonadati</taxon>
        <taxon>Pseudomonadota</taxon>
        <taxon>Betaproteobacteria</taxon>
        <taxon>Burkholderiales</taxon>
        <taxon>Oxalobacteraceae</taxon>
        <taxon>Noviherbaspirillum</taxon>
    </lineage>
</organism>
<dbReference type="InterPro" id="IPR037522">
    <property type="entry name" value="HD_GYP_dom"/>
</dbReference>
<dbReference type="OrthoDB" id="9780948at2"/>
<dbReference type="PANTHER" id="PTHR43155:SF2">
    <property type="entry name" value="CYCLIC DI-GMP PHOSPHODIESTERASE PA4108"/>
    <property type="match status" value="1"/>
</dbReference>
<dbReference type="AlphaFoldDB" id="A0A254TGY6"/>
<gene>
    <name evidence="3" type="ORF">AYR66_05075</name>
</gene>
<comment type="caution">
    <text evidence="3">The sequence shown here is derived from an EMBL/GenBank/DDBJ whole genome shotgun (WGS) entry which is preliminary data.</text>
</comment>
<dbReference type="SUPFAM" id="SSF109604">
    <property type="entry name" value="HD-domain/PDEase-like"/>
    <property type="match status" value="1"/>
</dbReference>
<feature type="region of interest" description="Disordered" evidence="1">
    <location>
        <begin position="291"/>
        <end position="310"/>
    </location>
</feature>
<dbReference type="Gene3D" id="1.10.3210.10">
    <property type="entry name" value="Hypothetical protein af1432"/>
    <property type="match status" value="1"/>
</dbReference>
<dbReference type="PANTHER" id="PTHR43155">
    <property type="entry name" value="CYCLIC DI-GMP PHOSPHODIESTERASE PA4108-RELATED"/>
    <property type="match status" value="1"/>
</dbReference>
<name>A0A254TGY6_9BURK</name>
<evidence type="ECO:0000313" key="3">
    <source>
        <dbReference type="EMBL" id="OWW18948.1"/>
    </source>
</evidence>
<dbReference type="GO" id="GO:0008081">
    <property type="term" value="F:phosphoric diester hydrolase activity"/>
    <property type="evidence" value="ECO:0007669"/>
    <property type="project" value="UniProtKB-ARBA"/>
</dbReference>
<dbReference type="Proteomes" id="UP000197535">
    <property type="component" value="Unassembled WGS sequence"/>
</dbReference>
<protein>
    <recommendedName>
        <fullName evidence="2">HD-GYP domain-containing protein</fullName>
    </recommendedName>
</protein>
<dbReference type="PROSITE" id="PS51832">
    <property type="entry name" value="HD_GYP"/>
    <property type="match status" value="1"/>
</dbReference>
<reference evidence="3 4" key="1">
    <citation type="submission" date="2016-02" db="EMBL/GenBank/DDBJ databases">
        <authorList>
            <person name="Wen L."/>
            <person name="He K."/>
            <person name="Yang H."/>
        </authorList>
    </citation>
    <scope>NUCLEOTIDE SEQUENCE [LARGE SCALE GENOMIC DNA]</scope>
    <source>
        <strain evidence="3 4">TSA40</strain>
    </source>
</reference>
<dbReference type="InterPro" id="IPR003607">
    <property type="entry name" value="HD/PDEase_dom"/>
</dbReference>
<evidence type="ECO:0000259" key="2">
    <source>
        <dbReference type="PROSITE" id="PS51832"/>
    </source>
</evidence>
<proteinExistence type="predicted"/>
<sequence>MPEEHVITSVNKHYLDKVLSLAEQADITATEDIFDARGMKLVAKGARISRSLQERLTSRKLSKPFESSIAVASGVNIDFIATEAQRIADTVEPVRSIMRTVTGVSPVQILAGIQFGSAMSTMLTIIERGGKEALEHSVMVSLLSVCLARKFGLSMTDQTVVALAGLLHDIGELYIDPEYLHADRRLYPHEWRHVVVHPRIGQMLISGLENYPASVAQAVYEHHERFDGGGYPRQVAGSNISPAGQVISVAEMISGIFLDKDKPLQRAELALRILPGEFARELGTVVSLAMQSARGNDSRSDESGQPTGEERGNVQALYQRIVSVQQLGQDLAAKPDLKSKKPQQMLADMERRVINIQRAFSSTGLDLCLDETCSFFETRSAQILFETAVSTSEIQWRLRDVARDLSLQASVLEDVEATALQPLIDLLDGE</sequence>
<dbReference type="Pfam" id="PF13487">
    <property type="entry name" value="HD_5"/>
    <property type="match status" value="1"/>
</dbReference>
<keyword evidence="4" id="KW-1185">Reference proteome</keyword>
<accession>A0A254TGY6</accession>
<feature type="domain" description="HD-GYP" evidence="2">
    <location>
        <begin position="111"/>
        <end position="306"/>
    </location>
</feature>
<dbReference type="CDD" id="cd00077">
    <property type="entry name" value="HDc"/>
    <property type="match status" value="1"/>
</dbReference>
<dbReference type="EMBL" id="LSTO01000001">
    <property type="protein sequence ID" value="OWW18948.1"/>
    <property type="molecule type" value="Genomic_DNA"/>
</dbReference>
<feature type="compositionally biased region" description="Basic and acidic residues" evidence="1">
    <location>
        <begin position="296"/>
        <end position="310"/>
    </location>
</feature>
<evidence type="ECO:0000256" key="1">
    <source>
        <dbReference type="SAM" id="MobiDB-lite"/>
    </source>
</evidence>
<dbReference type="RefSeq" id="WP_088705873.1">
    <property type="nucleotide sequence ID" value="NZ_LSTO01000001.1"/>
</dbReference>
<evidence type="ECO:0000313" key="4">
    <source>
        <dbReference type="Proteomes" id="UP000197535"/>
    </source>
</evidence>